<protein>
    <submittedName>
        <fullName evidence="2">Uncharacterized protein</fullName>
    </submittedName>
</protein>
<dbReference type="EMBL" id="ML179065">
    <property type="protein sequence ID" value="THV03602.1"/>
    <property type="molecule type" value="Genomic_DNA"/>
</dbReference>
<reference evidence="2 3" key="1">
    <citation type="journal article" date="2019" name="Nat. Ecol. Evol.">
        <title>Megaphylogeny resolves global patterns of mushroom evolution.</title>
        <authorList>
            <person name="Varga T."/>
            <person name="Krizsan K."/>
            <person name="Foldi C."/>
            <person name="Dima B."/>
            <person name="Sanchez-Garcia M."/>
            <person name="Sanchez-Ramirez S."/>
            <person name="Szollosi G.J."/>
            <person name="Szarkandi J.G."/>
            <person name="Papp V."/>
            <person name="Albert L."/>
            <person name="Andreopoulos W."/>
            <person name="Angelini C."/>
            <person name="Antonin V."/>
            <person name="Barry K.W."/>
            <person name="Bougher N.L."/>
            <person name="Buchanan P."/>
            <person name="Buyck B."/>
            <person name="Bense V."/>
            <person name="Catcheside P."/>
            <person name="Chovatia M."/>
            <person name="Cooper J."/>
            <person name="Damon W."/>
            <person name="Desjardin D."/>
            <person name="Finy P."/>
            <person name="Geml J."/>
            <person name="Haridas S."/>
            <person name="Hughes K."/>
            <person name="Justo A."/>
            <person name="Karasinski D."/>
            <person name="Kautmanova I."/>
            <person name="Kiss B."/>
            <person name="Kocsube S."/>
            <person name="Kotiranta H."/>
            <person name="LaButti K.M."/>
            <person name="Lechner B.E."/>
            <person name="Liimatainen K."/>
            <person name="Lipzen A."/>
            <person name="Lukacs Z."/>
            <person name="Mihaltcheva S."/>
            <person name="Morgado L.N."/>
            <person name="Niskanen T."/>
            <person name="Noordeloos M.E."/>
            <person name="Ohm R.A."/>
            <person name="Ortiz-Santana B."/>
            <person name="Ovrebo C."/>
            <person name="Racz N."/>
            <person name="Riley R."/>
            <person name="Savchenko A."/>
            <person name="Shiryaev A."/>
            <person name="Soop K."/>
            <person name="Spirin V."/>
            <person name="Szebenyi C."/>
            <person name="Tomsovsky M."/>
            <person name="Tulloss R.E."/>
            <person name="Uehling J."/>
            <person name="Grigoriev I.V."/>
            <person name="Vagvolgyi C."/>
            <person name="Papp T."/>
            <person name="Martin F.M."/>
            <person name="Miettinen O."/>
            <person name="Hibbett D.S."/>
            <person name="Nagy L.G."/>
        </authorList>
    </citation>
    <scope>NUCLEOTIDE SEQUENCE [LARGE SCALE GENOMIC DNA]</scope>
    <source>
        <strain evidence="2 3">CBS 962.96</strain>
    </source>
</reference>
<dbReference type="Proteomes" id="UP000297245">
    <property type="component" value="Unassembled WGS sequence"/>
</dbReference>
<sequence>MVEIIQYNYFQKCLETISYIISSQLIYDFTIRGSQERTTRLILGSTKSAELSVVVFICAINVTIGRGPWATAFLVISTPAIGLWFGLWSSLAVQVLQKPLVEIPKSSNFQVATISGLLIETFFAMCLGLTKVRLRAVNRPRKLVALIIKCVTYTGDINIIISFAIVMINK</sequence>
<accession>A0A4S8MLI9</accession>
<name>A0A4S8MLI9_DENBC</name>
<evidence type="ECO:0000256" key="1">
    <source>
        <dbReference type="SAM" id="Phobius"/>
    </source>
</evidence>
<proteinExistence type="predicted"/>
<keyword evidence="1" id="KW-1133">Transmembrane helix</keyword>
<organism evidence="2 3">
    <name type="scientific">Dendrothele bispora (strain CBS 962.96)</name>
    <dbReference type="NCBI Taxonomy" id="1314807"/>
    <lineage>
        <taxon>Eukaryota</taxon>
        <taxon>Fungi</taxon>
        <taxon>Dikarya</taxon>
        <taxon>Basidiomycota</taxon>
        <taxon>Agaricomycotina</taxon>
        <taxon>Agaricomycetes</taxon>
        <taxon>Agaricomycetidae</taxon>
        <taxon>Agaricales</taxon>
        <taxon>Agaricales incertae sedis</taxon>
        <taxon>Dendrothele</taxon>
    </lineage>
</organism>
<keyword evidence="1" id="KW-0812">Transmembrane</keyword>
<feature type="transmembrane region" description="Helical" evidence="1">
    <location>
        <begin position="143"/>
        <end position="168"/>
    </location>
</feature>
<keyword evidence="1" id="KW-0472">Membrane</keyword>
<feature type="transmembrane region" description="Helical" evidence="1">
    <location>
        <begin position="109"/>
        <end position="131"/>
    </location>
</feature>
<feature type="transmembrane region" description="Helical" evidence="1">
    <location>
        <begin position="69"/>
        <end position="89"/>
    </location>
</feature>
<dbReference type="AlphaFoldDB" id="A0A4S8MLI9"/>
<keyword evidence="3" id="KW-1185">Reference proteome</keyword>
<gene>
    <name evidence="2" type="ORF">K435DRAFT_791637</name>
</gene>
<evidence type="ECO:0000313" key="2">
    <source>
        <dbReference type="EMBL" id="THV03602.1"/>
    </source>
</evidence>
<evidence type="ECO:0000313" key="3">
    <source>
        <dbReference type="Proteomes" id="UP000297245"/>
    </source>
</evidence>